<evidence type="ECO:0000313" key="2">
    <source>
        <dbReference type="EMBL" id="WRP16774.1"/>
    </source>
</evidence>
<organism evidence="2 3">
    <name type="scientific">Carboxydichorda subterranea</name>
    <dbReference type="NCBI Taxonomy" id="3109565"/>
    <lineage>
        <taxon>Bacteria</taxon>
        <taxon>Bacillati</taxon>
        <taxon>Bacillota</taxon>
        <taxon>Limnochordia</taxon>
        <taxon>Limnochordales</taxon>
        <taxon>Geochordaceae</taxon>
        <taxon>Carboxydichorda</taxon>
    </lineage>
</organism>
<feature type="signal peptide" evidence="1">
    <location>
        <begin position="1"/>
        <end position="34"/>
    </location>
</feature>
<dbReference type="RefSeq" id="WP_324716046.1">
    <property type="nucleotide sequence ID" value="NZ_CP141615.1"/>
</dbReference>
<dbReference type="Proteomes" id="UP001332192">
    <property type="component" value="Chromosome"/>
</dbReference>
<proteinExistence type="predicted"/>
<dbReference type="SUPFAM" id="SSF75011">
    <property type="entry name" value="3-carboxy-cis,cis-mucoante lactonizing enzyme"/>
    <property type="match status" value="1"/>
</dbReference>
<feature type="chain" id="PRO_5046056200" evidence="1">
    <location>
        <begin position="35"/>
        <end position="348"/>
    </location>
</feature>
<reference evidence="2 3" key="1">
    <citation type="journal article" date="2024" name="Front. Microbiol.">
        <title>Novel thermophilic genera Geochorda gen. nov. and Carboxydochorda gen. nov. from the deep terrestrial subsurface reveal the ecophysiological diversity in the class Limnochordia.</title>
        <authorList>
            <person name="Karnachuk O.V."/>
            <person name="Lukina A.P."/>
            <person name="Avakyan M.R."/>
            <person name="Kadnikov V.V."/>
            <person name="Begmatov S."/>
            <person name="Beletsky A.V."/>
            <person name="Vlasova K.G."/>
            <person name="Novikov A.A."/>
            <person name="Shcherbakova V.A."/>
            <person name="Mardanov A.V."/>
            <person name="Ravin N.V."/>
        </authorList>
    </citation>
    <scope>NUCLEOTIDE SEQUENCE [LARGE SCALE GENOMIC DNA]</scope>
    <source>
        <strain evidence="2 3">L945</strain>
    </source>
</reference>
<protein>
    <submittedName>
        <fullName evidence="2">Uncharacterized protein</fullName>
    </submittedName>
</protein>
<evidence type="ECO:0000313" key="3">
    <source>
        <dbReference type="Proteomes" id="UP001332192"/>
    </source>
</evidence>
<evidence type="ECO:0000256" key="1">
    <source>
        <dbReference type="SAM" id="SignalP"/>
    </source>
</evidence>
<dbReference type="EMBL" id="CP141615">
    <property type="protein sequence ID" value="WRP16774.1"/>
    <property type="molecule type" value="Genomic_DNA"/>
</dbReference>
<gene>
    <name evidence="2" type="ORF">U7230_11865</name>
</gene>
<sequence>MPRPVAAVGPAVATIGLLLGVALPDATGAPAAQAAELSWMPGPIAVATRHTVVLFPGFSLDRAPTGEEVGPRYTAVGQPGEDVFEVALAPQGGRLFGVRRSPCVKGRQTVTLFSLDLASGEVRTVRSVESACVGEGVQHLTGLVVAPAGDRVAWALTGVEWSGWEMARADGRAEPLQALPPEDSGLCGKPGEFYGGWPLAWSDDGRSLWTYEFGGDGQTTNCVQRIDVAAGTRRVVFSFLGTVEDRKAVRGSLSELVASMGLAARGLYSLRASRPDAVLMPLGSGLRRPKELWSPDGRWRVARDWGDLVLYDARGREAGRLIGVVPAPPLCGEVCVDPDDLWSVAWRR</sequence>
<accession>A0ABZ1BVH1</accession>
<keyword evidence="3" id="KW-1185">Reference proteome</keyword>
<name>A0ABZ1BVH1_9FIRM</name>
<keyword evidence="1" id="KW-0732">Signal</keyword>